<dbReference type="AlphaFoldDB" id="A0A2V1K5I7"/>
<keyword evidence="4" id="KW-1185">Reference proteome</keyword>
<accession>A0A2V1K5I7</accession>
<dbReference type="PANTHER" id="PTHR43194">
    <property type="entry name" value="HYDROLASE ALPHA/BETA FOLD FAMILY"/>
    <property type="match status" value="1"/>
</dbReference>
<keyword evidence="3" id="KW-0378">Hydrolase</keyword>
<dbReference type="InterPro" id="IPR000073">
    <property type="entry name" value="AB_hydrolase_1"/>
</dbReference>
<evidence type="ECO:0000313" key="3">
    <source>
        <dbReference type="EMBL" id="PWF24827.1"/>
    </source>
</evidence>
<dbReference type="Pfam" id="PF00561">
    <property type="entry name" value="Abhydrolase_1"/>
    <property type="match status" value="1"/>
</dbReference>
<feature type="signal peptide" evidence="1">
    <location>
        <begin position="1"/>
        <end position="22"/>
    </location>
</feature>
<dbReference type="EMBL" id="QETA01000001">
    <property type="protein sequence ID" value="PWF24827.1"/>
    <property type="molecule type" value="Genomic_DNA"/>
</dbReference>
<dbReference type="Gene3D" id="3.40.50.1820">
    <property type="entry name" value="alpha/beta hydrolase"/>
    <property type="match status" value="1"/>
</dbReference>
<gene>
    <name evidence="3" type="ORF">DD235_01170</name>
</gene>
<dbReference type="InterPro" id="IPR029058">
    <property type="entry name" value="AB_hydrolase_fold"/>
</dbReference>
<evidence type="ECO:0000313" key="4">
    <source>
        <dbReference type="Proteomes" id="UP000245212"/>
    </source>
</evidence>
<dbReference type="Proteomes" id="UP000245212">
    <property type="component" value="Unassembled WGS sequence"/>
</dbReference>
<reference evidence="4" key="1">
    <citation type="submission" date="2018-05" db="EMBL/GenBank/DDBJ databases">
        <authorList>
            <person name="Li Y."/>
        </authorList>
    </citation>
    <scope>NUCLEOTIDE SEQUENCE [LARGE SCALE GENOMIC DNA]</scope>
    <source>
        <strain evidence="4">3d-2-2</strain>
    </source>
</reference>
<organism evidence="3 4">
    <name type="scientific">Corticimicrobacter populi</name>
    <dbReference type="NCBI Taxonomy" id="2175229"/>
    <lineage>
        <taxon>Bacteria</taxon>
        <taxon>Pseudomonadati</taxon>
        <taxon>Pseudomonadota</taxon>
        <taxon>Betaproteobacteria</taxon>
        <taxon>Burkholderiales</taxon>
        <taxon>Alcaligenaceae</taxon>
        <taxon>Corticimicrobacter</taxon>
    </lineage>
</organism>
<proteinExistence type="predicted"/>
<comment type="caution">
    <text evidence="3">The sequence shown here is derived from an EMBL/GenBank/DDBJ whole genome shotgun (WGS) entry which is preliminary data.</text>
</comment>
<dbReference type="SUPFAM" id="SSF53474">
    <property type="entry name" value="alpha/beta-Hydrolases"/>
    <property type="match status" value="1"/>
</dbReference>
<evidence type="ECO:0000259" key="2">
    <source>
        <dbReference type="Pfam" id="PF00561"/>
    </source>
</evidence>
<dbReference type="PANTHER" id="PTHR43194:SF5">
    <property type="entry name" value="PIMELOYL-[ACYL-CARRIER PROTEIN] METHYL ESTER ESTERASE"/>
    <property type="match status" value="1"/>
</dbReference>
<dbReference type="InterPro" id="IPR050228">
    <property type="entry name" value="Carboxylesterase_BioH"/>
</dbReference>
<sequence length="299" mass="32041">MRLSIMLAAVGLSFSLSSAALAQSVMMGAEGVGHDRISVEVAGEGPDVILVPGMASSREVWSGLAARLRQTHRLHLVQVAGFAGSSPVAGDADGLVAAPVAEAIADYIEREHLDRPAIIGHSLGGEVALMLGARHPDQVGRLMIVDALPFYSLLFDPAATSETARPGADAFRAAWLAATDTQAEIMQAAALASLVRNEAARPALLAASMRSDRQTVANASHELMMTDLRGEISRITVPVEVVYAYDTAYGVPVASVDMTFRDAYNEVPEVVFRRIDESFHFIMLDQPAQFERVVLEFLR</sequence>
<dbReference type="GO" id="GO:0016787">
    <property type="term" value="F:hydrolase activity"/>
    <property type="evidence" value="ECO:0007669"/>
    <property type="project" value="UniProtKB-KW"/>
</dbReference>
<dbReference type="RefSeq" id="WP_109060232.1">
    <property type="nucleotide sequence ID" value="NZ_QETA01000001.1"/>
</dbReference>
<feature type="chain" id="PRO_5016174253" evidence="1">
    <location>
        <begin position="23"/>
        <end position="299"/>
    </location>
</feature>
<feature type="domain" description="AB hydrolase-1" evidence="2">
    <location>
        <begin position="48"/>
        <end position="199"/>
    </location>
</feature>
<keyword evidence="1" id="KW-0732">Signal</keyword>
<dbReference type="PRINTS" id="PR00111">
    <property type="entry name" value="ABHYDROLASE"/>
</dbReference>
<protein>
    <submittedName>
        <fullName evidence="3">Alpha/beta hydrolase</fullName>
    </submittedName>
</protein>
<evidence type="ECO:0000256" key="1">
    <source>
        <dbReference type="SAM" id="SignalP"/>
    </source>
</evidence>
<name>A0A2V1K5I7_9BURK</name>